<evidence type="ECO:0000256" key="1">
    <source>
        <dbReference type="ARBA" id="ARBA00004613"/>
    </source>
</evidence>
<evidence type="ECO:0000256" key="5">
    <source>
        <dbReference type="SAM" id="SignalP"/>
    </source>
</evidence>
<evidence type="ECO:0000256" key="4">
    <source>
        <dbReference type="SAM" id="Coils"/>
    </source>
</evidence>
<keyword evidence="3 5" id="KW-0732">Signal</keyword>
<dbReference type="GO" id="GO:0005576">
    <property type="term" value="C:extracellular region"/>
    <property type="evidence" value="ECO:0007669"/>
    <property type="project" value="UniProtKB-SubCell"/>
</dbReference>
<dbReference type="RefSeq" id="XP_022290584.1">
    <property type="nucleotide sequence ID" value="XM_022434876.1"/>
</dbReference>
<keyword evidence="7" id="KW-1185">Reference proteome</keyword>
<dbReference type="PRINTS" id="PR00007">
    <property type="entry name" value="COMPLEMNTC1Q"/>
</dbReference>
<proteinExistence type="predicted"/>
<keyword evidence="4" id="KW-0175">Coiled coil</keyword>
<evidence type="ECO:0000259" key="6">
    <source>
        <dbReference type="PROSITE" id="PS50871"/>
    </source>
</evidence>
<evidence type="ECO:0000313" key="7">
    <source>
        <dbReference type="Proteomes" id="UP000694844"/>
    </source>
</evidence>
<evidence type="ECO:0000256" key="3">
    <source>
        <dbReference type="ARBA" id="ARBA00022729"/>
    </source>
</evidence>
<dbReference type="PANTHER" id="PTHR22923">
    <property type="entry name" value="CEREBELLIN-RELATED"/>
    <property type="match status" value="1"/>
</dbReference>
<organism evidence="7 8">
    <name type="scientific">Crassostrea virginica</name>
    <name type="common">Eastern oyster</name>
    <dbReference type="NCBI Taxonomy" id="6565"/>
    <lineage>
        <taxon>Eukaryota</taxon>
        <taxon>Metazoa</taxon>
        <taxon>Spiralia</taxon>
        <taxon>Lophotrochozoa</taxon>
        <taxon>Mollusca</taxon>
        <taxon>Bivalvia</taxon>
        <taxon>Autobranchia</taxon>
        <taxon>Pteriomorphia</taxon>
        <taxon>Ostreida</taxon>
        <taxon>Ostreoidea</taxon>
        <taxon>Ostreidae</taxon>
        <taxon>Crassostrea</taxon>
    </lineage>
</organism>
<feature type="domain" description="C1q" evidence="6">
    <location>
        <begin position="150"/>
        <end position="285"/>
    </location>
</feature>
<dbReference type="SMART" id="SM00110">
    <property type="entry name" value="C1Q"/>
    <property type="match status" value="1"/>
</dbReference>
<dbReference type="GeneID" id="111102221"/>
<dbReference type="PROSITE" id="PS50871">
    <property type="entry name" value="C1Q"/>
    <property type="match status" value="1"/>
</dbReference>
<feature type="coiled-coil region" evidence="4">
    <location>
        <begin position="33"/>
        <end position="81"/>
    </location>
</feature>
<gene>
    <name evidence="8" type="primary">LOC111102221</name>
</gene>
<reference evidence="7" key="1">
    <citation type="submission" date="2024-06" db="UniProtKB">
        <authorList>
            <consortium name="RefSeq"/>
        </authorList>
    </citation>
    <scope>NUCLEOTIDE SEQUENCE [LARGE SCALE GENOMIC DNA]</scope>
</reference>
<evidence type="ECO:0000313" key="8">
    <source>
        <dbReference type="RefSeq" id="XP_022290584.1"/>
    </source>
</evidence>
<protein>
    <submittedName>
        <fullName evidence="8">Uncharacterized protein LOC111102221</fullName>
    </submittedName>
</protein>
<dbReference type="Pfam" id="PF00386">
    <property type="entry name" value="C1q"/>
    <property type="match status" value="1"/>
</dbReference>
<dbReference type="Gene3D" id="2.60.120.40">
    <property type="match status" value="1"/>
</dbReference>
<keyword evidence="2" id="KW-0964">Secreted</keyword>
<sequence>MAQRKFEPILFILCSPLLFVSALTSDDLQGKEVMSLRRTVEELREIILNQEQRLSAVESRCQSLEKRNEVNSNEVKELNVKILEQNAMILDLLHKQSVCDSKIQNMTGKLESAIRHPTPENTEVKSQRAEGSANSRKERLLVAITTTPSTNENTVAFYAYSTHKLTSPSSLFVLTFDNVITNVGNGYHHHSGLFIAPRTGLYVFTWSFRIQNDAHISTELVVNESAKSAVYFDAHPGVGGNEAGTVVTYVNQGDEVFVRVTQMNDLGDILSDRIGRTYFGGWMIS</sequence>
<dbReference type="InterPro" id="IPR008983">
    <property type="entry name" value="Tumour_necrosis_fac-like_dom"/>
</dbReference>
<dbReference type="KEGG" id="cvn:111102221"/>
<dbReference type="SUPFAM" id="SSF49842">
    <property type="entry name" value="TNF-like"/>
    <property type="match status" value="1"/>
</dbReference>
<dbReference type="PANTHER" id="PTHR22923:SF116">
    <property type="entry name" value="C1Q DOMAIN-CONTAINING PROTEIN"/>
    <property type="match status" value="1"/>
</dbReference>
<dbReference type="OrthoDB" id="6154955at2759"/>
<comment type="subcellular location">
    <subcellularLocation>
        <location evidence="1">Secreted</location>
    </subcellularLocation>
</comment>
<name>A0A8B8AKM0_CRAVI</name>
<dbReference type="AlphaFoldDB" id="A0A8B8AKM0"/>
<evidence type="ECO:0000256" key="2">
    <source>
        <dbReference type="ARBA" id="ARBA00022525"/>
    </source>
</evidence>
<dbReference type="InterPro" id="IPR001073">
    <property type="entry name" value="C1q_dom"/>
</dbReference>
<dbReference type="InterPro" id="IPR050822">
    <property type="entry name" value="Cerebellin_Synaptic_Org"/>
</dbReference>
<accession>A0A8B8AKM0</accession>
<feature type="signal peptide" evidence="5">
    <location>
        <begin position="1"/>
        <end position="22"/>
    </location>
</feature>
<feature type="chain" id="PRO_5034572664" evidence="5">
    <location>
        <begin position="23"/>
        <end position="285"/>
    </location>
</feature>
<reference evidence="8" key="2">
    <citation type="submission" date="2025-08" db="UniProtKB">
        <authorList>
            <consortium name="RefSeq"/>
        </authorList>
    </citation>
    <scope>IDENTIFICATION</scope>
    <source>
        <tissue evidence="8">Whole sample</tissue>
    </source>
</reference>
<dbReference type="Proteomes" id="UP000694844">
    <property type="component" value="Chromosome 1"/>
</dbReference>